<reference evidence="2 3" key="1">
    <citation type="journal article" date="2011" name="EMBO J.">
        <title>Structural diversity of bacterial flagellar motors.</title>
        <authorList>
            <person name="Chen S."/>
            <person name="Beeby M."/>
            <person name="Murphy G.E."/>
            <person name="Leadbetter J.R."/>
            <person name="Hendrixson D.R."/>
            <person name="Briegel A."/>
            <person name="Li Z."/>
            <person name="Shi J."/>
            <person name="Tocheva E.I."/>
            <person name="Muller A."/>
            <person name="Dobro M.J."/>
            <person name="Jensen G.J."/>
        </authorList>
    </citation>
    <scope>NUCLEOTIDE SEQUENCE [LARGE SCALE GENOMIC DNA]</scope>
    <source>
        <strain evidence="2 3">DSM 6540</strain>
    </source>
</reference>
<feature type="coiled-coil region" evidence="1">
    <location>
        <begin position="84"/>
        <end position="118"/>
    </location>
</feature>
<name>F7NKF2_9FIRM</name>
<dbReference type="RefSeq" id="WP_004096280.1">
    <property type="nucleotide sequence ID" value="NZ_AFGF01000107.1"/>
</dbReference>
<evidence type="ECO:0000313" key="2">
    <source>
        <dbReference type="EMBL" id="EGO63593.1"/>
    </source>
</evidence>
<evidence type="ECO:0000313" key="3">
    <source>
        <dbReference type="Proteomes" id="UP000003240"/>
    </source>
</evidence>
<accession>F7NKF2</accession>
<sequence length="119" mass="13291">MNGLIDRENMVKRLLALPAEIYEAEKKVAAAYEIQKTAQSLLKDLEDSLLFAVKEDGTKFISGKNEAERSAQIREHTKSSRETLQSLEDAVITSRLELSKLQNELASMKAIARLLEVSA</sequence>
<dbReference type="STRING" id="1009370.ALO_12826"/>
<evidence type="ECO:0000256" key="1">
    <source>
        <dbReference type="SAM" id="Coils"/>
    </source>
</evidence>
<keyword evidence="3" id="KW-1185">Reference proteome</keyword>
<keyword evidence="1" id="KW-0175">Coiled coil</keyword>
<protein>
    <submittedName>
        <fullName evidence="2">Uncharacterized protein</fullName>
    </submittedName>
</protein>
<dbReference type="EMBL" id="AFGF01000107">
    <property type="protein sequence ID" value="EGO63593.1"/>
    <property type="molecule type" value="Genomic_DNA"/>
</dbReference>
<comment type="caution">
    <text evidence="2">The sequence shown here is derived from an EMBL/GenBank/DDBJ whole genome shotgun (WGS) entry which is preliminary data.</text>
</comment>
<organism evidence="2 3">
    <name type="scientific">Acetonema longum DSM 6540</name>
    <dbReference type="NCBI Taxonomy" id="1009370"/>
    <lineage>
        <taxon>Bacteria</taxon>
        <taxon>Bacillati</taxon>
        <taxon>Bacillota</taxon>
        <taxon>Negativicutes</taxon>
        <taxon>Acetonemataceae</taxon>
        <taxon>Acetonema</taxon>
    </lineage>
</organism>
<dbReference type="Proteomes" id="UP000003240">
    <property type="component" value="Unassembled WGS sequence"/>
</dbReference>
<proteinExistence type="predicted"/>
<gene>
    <name evidence="2" type="ORF">ALO_12826</name>
</gene>
<dbReference type="AlphaFoldDB" id="F7NKF2"/>